<evidence type="ECO:0000313" key="2">
    <source>
        <dbReference type="EMBL" id="RFA34357.1"/>
    </source>
</evidence>
<evidence type="ECO:0000256" key="1">
    <source>
        <dbReference type="SAM" id="Phobius"/>
    </source>
</evidence>
<evidence type="ECO:0008006" key="4">
    <source>
        <dbReference type="Google" id="ProtNLM"/>
    </source>
</evidence>
<feature type="transmembrane region" description="Helical" evidence="1">
    <location>
        <begin position="17"/>
        <end position="37"/>
    </location>
</feature>
<dbReference type="InterPro" id="IPR023902">
    <property type="entry name" value="Sporulation_SdpA"/>
</dbReference>
<evidence type="ECO:0000313" key="3">
    <source>
        <dbReference type="Proteomes" id="UP000256488"/>
    </source>
</evidence>
<keyword evidence="1" id="KW-1133">Transmembrane helix</keyword>
<dbReference type="Proteomes" id="UP000256488">
    <property type="component" value="Unassembled WGS sequence"/>
</dbReference>
<keyword evidence="1" id="KW-0812">Transmembrane</keyword>
<sequence>MCILFYAYMDMNKLVKWFYIFFFILSLFITLSIISVLPQNPLSPDKSKGVAISQILPQGWGFYSKDPREEYLNIYSEDGETSAQWPNMSLSNLFGVNRFGRAQGTELGLIIAALKETDFKECYKEIDDCIADMEKVEPIVKLNSTPKKTFCGIHYIAFQEPMPWAWSSSNERTYKSSRIAKVLIKCQRN</sequence>
<dbReference type="EMBL" id="NFZX01000023">
    <property type="protein sequence ID" value="RFA34357.1"/>
    <property type="molecule type" value="Genomic_DNA"/>
</dbReference>
<dbReference type="Pfam" id="PF17418">
    <property type="entry name" value="SdpA"/>
    <property type="match status" value="1"/>
</dbReference>
<comment type="caution">
    <text evidence="2">The sequence shown here is derived from an EMBL/GenBank/DDBJ whole genome shotgun (WGS) entry which is preliminary data.</text>
</comment>
<name>A0A3E0WQT0_9BACI</name>
<organism evidence="2 3">
    <name type="scientific">Virgibacillus dokdonensis</name>
    <dbReference type="NCBI Taxonomy" id="302167"/>
    <lineage>
        <taxon>Bacteria</taxon>
        <taxon>Bacillati</taxon>
        <taxon>Bacillota</taxon>
        <taxon>Bacilli</taxon>
        <taxon>Bacillales</taxon>
        <taxon>Bacillaceae</taxon>
        <taxon>Virgibacillus</taxon>
    </lineage>
</organism>
<keyword evidence="1" id="KW-0472">Membrane</keyword>
<proteinExistence type="predicted"/>
<protein>
    <recommendedName>
        <fullName evidence="4">SdpA family antimicrobial peptide system protein</fullName>
    </recommendedName>
</protein>
<dbReference type="AlphaFoldDB" id="A0A3E0WQT0"/>
<reference evidence="2 3" key="1">
    <citation type="submission" date="2017-05" db="EMBL/GenBank/DDBJ databases">
        <title>Virgibacillus sp. AK90 isolated from a saltern of Kakinada, India.</title>
        <authorList>
            <person name="Gupta V."/>
            <person name="Sidhu C."/>
            <person name="Korpole S."/>
            <person name="Pinnaka A.K."/>
        </authorList>
    </citation>
    <scope>NUCLEOTIDE SEQUENCE [LARGE SCALE GENOMIC DNA]</scope>
    <source>
        <strain evidence="2 3">AK90</strain>
    </source>
</reference>
<gene>
    <name evidence="2" type="ORF">CAI16_11745</name>
</gene>
<dbReference type="NCBIfam" id="TIGR04034">
    <property type="entry name" value="export_SdpA"/>
    <property type="match status" value="1"/>
</dbReference>
<accession>A0A3E0WQT0</accession>